<dbReference type="InterPro" id="IPR036396">
    <property type="entry name" value="Cyt_P450_sf"/>
</dbReference>
<evidence type="ECO:0000256" key="6">
    <source>
        <dbReference type="ARBA" id="ARBA00023002"/>
    </source>
</evidence>
<gene>
    <name evidence="9" type="ORF">OE88DRAFT_599848</name>
</gene>
<evidence type="ECO:0000256" key="3">
    <source>
        <dbReference type="ARBA" id="ARBA00010617"/>
    </source>
</evidence>
<dbReference type="CDD" id="cd11065">
    <property type="entry name" value="CYP64-like"/>
    <property type="match status" value="1"/>
</dbReference>
<dbReference type="GO" id="GO:0005506">
    <property type="term" value="F:iron ion binding"/>
    <property type="evidence" value="ECO:0007669"/>
    <property type="project" value="InterPro"/>
</dbReference>
<evidence type="ECO:0000256" key="2">
    <source>
        <dbReference type="ARBA" id="ARBA00005179"/>
    </source>
</evidence>
<keyword evidence="7" id="KW-0408">Iron</keyword>
<evidence type="ECO:0000256" key="4">
    <source>
        <dbReference type="ARBA" id="ARBA00022617"/>
    </source>
</evidence>
<evidence type="ECO:0000256" key="8">
    <source>
        <dbReference type="ARBA" id="ARBA00023033"/>
    </source>
</evidence>
<dbReference type="PANTHER" id="PTHR46300">
    <property type="entry name" value="P450, PUTATIVE (EUROFUNG)-RELATED-RELATED"/>
    <property type="match status" value="1"/>
</dbReference>
<dbReference type="GO" id="GO:0020037">
    <property type="term" value="F:heme binding"/>
    <property type="evidence" value="ECO:0007669"/>
    <property type="project" value="InterPro"/>
</dbReference>
<dbReference type="Proteomes" id="UP000305948">
    <property type="component" value="Unassembled WGS sequence"/>
</dbReference>
<dbReference type="EMBL" id="ML213521">
    <property type="protein sequence ID" value="TFK48071.1"/>
    <property type="molecule type" value="Genomic_DNA"/>
</dbReference>
<dbReference type="PRINTS" id="PR00463">
    <property type="entry name" value="EP450I"/>
</dbReference>
<dbReference type="InterPro" id="IPR002401">
    <property type="entry name" value="Cyt_P450_E_grp-I"/>
</dbReference>
<dbReference type="Pfam" id="PF00067">
    <property type="entry name" value="p450"/>
    <property type="match status" value="1"/>
</dbReference>
<keyword evidence="10" id="KW-1185">Reference proteome</keyword>
<keyword evidence="8" id="KW-0503">Monooxygenase</keyword>
<dbReference type="SUPFAM" id="SSF48264">
    <property type="entry name" value="Cytochrome P450"/>
    <property type="match status" value="1"/>
</dbReference>
<dbReference type="OrthoDB" id="2789670at2759"/>
<sequence length="395" mass="43802">MLWSDAAVTGALITFAVFLIYHRSHGSPQLHLPPGPKGLPIIGNFFDLPSGPQWLIFDKWLKQYGDIVHINLLGQPVVILGSVKATSAIFEKKSSTHSSRQRMTMMNELMGWDFNFAFMPYGKQWRKSRRIFHQHFNRPAVSRYRSVISQKTRRLLSSLLTEPEDFLQHIRHTFAAMIVATTYGLDVNDVNDPYVTISEKAMQGASAGFVPGAFLVNDFPVLKYVPACFPGAAFQRKAKEWKKATEAMFHKPFEAVKAGIRDGSAGPSIASTMLQSLPVDQDNREEEYAIKAVGAAAYGGGADTTISTAQVFMLAMATHPEVQHYAQAEIDAVVGRGRLPDCSDRDNLPYVNAVIKEVIRWQPAFPTGIPHASTADDEYGGYFIPKGSIIFGCSW</sequence>
<dbReference type="GO" id="GO:0004497">
    <property type="term" value="F:monooxygenase activity"/>
    <property type="evidence" value="ECO:0007669"/>
    <property type="project" value="UniProtKB-KW"/>
</dbReference>
<dbReference type="InterPro" id="IPR001128">
    <property type="entry name" value="Cyt_P450"/>
</dbReference>
<keyword evidence="6" id="KW-0560">Oxidoreductase</keyword>
<comment type="pathway">
    <text evidence="2">Secondary metabolite biosynthesis.</text>
</comment>
<reference evidence="9 10" key="1">
    <citation type="journal article" date="2019" name="Nat. Ecol. Evol.">
        <title>Megaphylogeny resolves global patterns of mushroom evolution.</title>
        <authorList>
            <person name="Varga T."/>
            <person name="Krizsan K."/>
            <person name="Foldi C."/>
            <person name="Dima B."/>
            <person name="Sanchez-Garcia M."/>
            <person name="Sanchez-Ramirez S."/>
            <person name="Szollosi G.J."/>
            <person name="Szarkandi J.G."/>
            <person name="Papp V."/>
            <person name="Albert L."/>
            <person name="Andreopoulos W."/>
            <person name="Angelini C."/>
            <person name="Antonin V."/>
            <person name="Barry K.W."/>
            <person name="Bougher N.L."/>
            <person name="Buchanan P."/>
            <person name="Buyck B."/>
            <person name="Bense V."/>
            <person name="Catcheside P."/>
            <person name="Chovatia M."/>
            <person name="Cooper J."/>
            <person name="Damon W."/>
            <person name="Desjardin D."/>
            <person name="Finy P."/>
            <person name="Geml J."/>
            <person name="Haridas S."/>
            <person name="Hughes K."/>
            <person name="Justo A."/>
            <person name="Karasinski D."/>
            <person name="Kautmanova I."/>
            <person name="Kiss B."/>
            <person name="Kocsube S."/>
            <person name="Kotiranta H."/>
            <person name="LaButti K.M."/>
            <person name="Lechner B.E."/>
            <person name="Liimatainen K."/>
            <person name="Lipzen A."/>
            <person name="Lukacs Z."/>
            <person name="Mihaltcheva S."/>
            <person name="Morgado L.N."/>
            <person name="Niskanen T."/>
            <person name="Noordeloos M.E."/>
            <person name="Ohm R.A."/>
            <person name="Ortiz-Santana B."/>
            <person name="Ovrebo C."/>
            <person name="Racz N."/>
            <person name="Riley R."/>
            <person name="Savchenko A."/>
            <person name="Shiryaev A."/>
            <person name="Soop K."/>
            <person name="Spirin V."/>
            <person name="Szebenyi C."/>
            <person name="Tomsovsky M."/>
            <person name="Tulloss R.E."/>
            <person name="Uehling J."/>
            <person name="Grigoriev I.V."/>
            <person name="Vagvolgyi C."/>
            <person name="Papp T."/>
            <person name="Martin F.M."/>
            <person name="Miettinen O."/>
            <person name="Hibbett D.S."/>
            <person name="Nagy L.G."/>
        </authorList>
    </citation>
    <scope>NUCLEOTIDE SEQUENCE [LARGE SCALE GENOMIC DNA]</scope>
    <source>
        <strain evidence="9 10">OMC1185</strain>
    </source>
</reference>
<evidence type="ECO:0000256" key="7">
    <source>
        <dbReference type="ARBA" id="ARBA00023004"/>
    </source>
</evidence>
<evidence type="ECO:0000313" key="10">
    <source>
        <dbReference type="Proteomes" id="UP000305948"/>
    </source>
</evidence>
<dbReference type="Gene3D" id="1.10.630.10">
    <property type="entry name" value="Cytochrome P450"/>
    <property type="match status" value="1"/>
</dbReference>
<dbReference type="GO" id="GO:0016705">
    <property type="term" value="F:oxidoreductase activity, acting on paired donors, with incorporation or reduction of molecular oxygen"/>
    <property type="evidence" value="ECO:0007669"/>
    <property type="project" value="InterPro"/>
</dbReference>
<proteinExistence type="inferred from homology"/>
<accession>A0A5C3N2T1</accession>
<keyword evidence="5" id="KW-0479">Metal-binding</keyword>
<dbReference type="AlphaFoldDB" id="A0A5C3N2T1"/>
<evidence type="ECO:0000313" key="9">
    <source>
        <dbReference type="EMBL" id="TFK48071.1"/>
    </source>
</evidence>
<dbReference type="InterPro" id="IPR050364">
    <property type="entry name" value="Cytochrome_P450_fung"/>
</dbReference>
<comment type="similarity">
    <text evidence="3">Belongs to the cytochrome P450 family.</text>
</comment>
<dbReference type="STRING" id="5364.A0A5C3N2T1"/>
<organism evidence="9 10">
    <name type="scientific">Heliocybe sulcata</name>
    <dbReference type="NCBI Taxonomy" id="5364"/>
    <lineage>
        <taxon>Eukaryota</taxon>
        <taxon>Fungi</taxon>
        <taxon>Dikarya</taxon>
        <taxon>Basidiomycota</taxon>
        <taxon>Agaricomycotina</taxon>
        <taxon>Agaricomycetes</taxon>
        <taxon>Gloeophyllales</taxon>
        <taxon>Gloeophyllaceae</taxon>
        <taxon>Heliocybe</taxon>
    </lineage>
</organism>
<comment type="cofactor">
    <cofactor evidence="1">
        <name>heme</name>
        <dbReference type="ChEBI" id="CHEBI:30413"/>
    </cofactor>
</comment>
<evidence type="ECO:0000256" key="1">
    <source>
        <dbReference type="ARBA" id="ARBA00001971"/>
    </source>
</evidence>
<protein>
    <submittedName>
        <fullName evidence="9">Cytochrome P450</fullName>
    </submittedName>
</protein>
<keyword evidence="4" id="KW-0349">Heme</keyword>
<evidence type="ECO:0000256" key="5">
    <source>
        <dbReference type="ARBA" id="ARBA00022723"/>
    </source>
</evidence>
<dbReference type="PANTHER" id="PTHR46300:SF7">
    <property type="entry name" value="P450, PUTATIVE (EUROFUNG)-RELATED"/>
    <property type="match status" value="1"/>
</dbReference>
<name>A0A5C3N2T1_9AGAM</name>